<reference evidence="2 3" key="1">
    <citation type="journal article" date="2013" name="PLoS Genet.">
        <title>Comparative genome structure, secondary metabolite, and effector coding capacity across Cochliobolus pathogens.</title>
        <authorList>
            <person name="Condon B.J."/>
            <person name="Leng Y."/>
            <person name="Wu D."/>
            <person name="Bushley K.E."/>
            <person name="Ohm R.A."/>
            <person name="Otillar R."/>
            <person name="Martin J."/>
            <person name="Schackwitz W."/>
            <person name="Grimwood J."/>
            <person name="MohdZainudin N."/>
            <person name="Xue C."/>
            <person name="Wang R."/>
            <person name="Manning V.A."/>
            <person name="Dhillon B."/>
            <person name="Tu Z.J."/>
            <person name="Steffenson B.J."/>
            <person name="Salamov A."/>
            <person name="Sun H."/>
            <person name="Lowry S."/>
            <person name="LaButti K."/>
            <person name="Han J."/>
            <person name="Copeland A."/>
            <person name="Lindquist E."/>
            <person name="Barry K."/>
            <person name="Schmutz J."/>
            <person name="Baker S.E."/>
            <person name="Ciuffetti L.M."/>
            <person name="Grigoriev I.V."/>
            <person name="Zhong S."/>
            <person name="Turgeon B.G."/>
        </authorList>
    </citation>
    <scope>NUCLEOTIDE SEQUENCE [LARGE SCALE GENOMIC DNA]</scope>
    <source>
        <strain evidence="2 3">FI3</strain>
    </source>
</reference>
<dbReference type="GeneID" id="26260002"/>
<dbReference type="AlphaFoldDB" id="W7ENL2"/>
<protein>
    <submittedName>
        <fullName evidence="2">Uncharacterized protein</fullName>
    </submittedName>
</protein>
<evidence type="ECO:0000256" key="1">
    <source>
        <dbReference type="SAM" id="MobiDB-lite"/>
    </source>
</evidence>
<proteinExistence type="predicted"/>
<gene>
    <name evidence="2" type="ORF">COCVIDRAFT_95219</name>
</gene>
<dbReference type="RefSeq" id="XP_014558180.1">
    <property type="nucleotide sequence ID" value="XM_014702694.1"/>
</dbReference>
<accession>W7ENL2</accession>
<name>W7ENL2_BIPV3</name>
<organism evidence="2 3">
    <name type="scientific">Bipolaris victoriae (strain FI3)</name>
    <name type="common">Victoria blight of oats agent</name>
    <name type="synonym">Cochliobolus victoriae</name>
    <dbReference type="NCBI Taxonomy" id="930091"/>
    <lineage>
        <taxon>Eukaryota</taxon>
        <taxon>Fungi</taxon>
        <taxon>Dikarya</taxon>
        <taxon>Ascomycota</taxon>
        <taxon>Pezizomycotina</taxon>
        <taxon>Dothideomycetes</taxon>
        <taxon>Pleosporomycetidae</taxon>
        <taxon>Pleosporales</taxon>
        <taxon>Pleosporineae</taxon>
        <taxon>Pleosporaceae</taxon>
        <taxon>Bipolaris</taxon>
    </lineage>
</organism>
<evidence type="ECO:0000313" key="3">
    <source>
        <dbReference type="Proteomes" id="UP000054337"/>
    </source>
</evidence>
<feature type="non-terminal residue" evidence="2">
    <location>
        <position position="1"/>
    </location>
</feature>
<dbReference type="HOGENOM" id="CLU_2661143_0_0_1"/>
<keyword evidence="3" id="KW-1185">Reference proteome</keyword>
<feature type="region of interest" description="Disordered" evidence="1">
    <location>
        <begin position="1"/>
        <end position="24"/>
    </location>
</feature>
<dbReference type="Proteomes" id="UP000054337">
    <property type="component" value="Unassembled WGS sequence"/>
</dbReference>
<evidence type="ECO:0000313" key="2">
    <source>
        <dbReference type="EMBL" id="EUN28574.1"/>
    </source>
</evidence>
<sequence length="76" mass="8407">STPFRPHRPCRSVPFRPDPSFPSASAPLRSVLGLWSDLKDPDSDLGRCPVGWDQHQPTEYEVCGLIRVADTAFIAS</sequence>
<feature type="compositionally biased region" description="Basic residues" evidence="1">
    <location>
        <begin position="1"/>
        <end position="10"/>
    </location>
</feature>
<dbReference type="EMBL" id="KI968719">
    <property type="protein sequence ID" value="EUN28574.1"/>
    <property type="molecule type" value="Genomic_DNA"/>
</dbReference>